<dbReference type="AlphaFoldDB" id="A0A1F7Y0I1"/>
<dbReference type="SUPFAM" id="SSF56059">
    <property type="entry name" value="Glutathione synthetase ATP-binding domain-like"/>
    <property type="match status" value="1"/>
</dbReference>
<name>A0A1F7Y0I1_9BACT</name>
<evidence type="ECO:0008006" key="3">
    <source>
        <dbReference type="Google" id="ProtNLM"/>
    </source>
</evidence>
<reference evidence="1 2" key="1">
    <citation type="journal article" date="2016" name="Nat. Commun.">
        <title>Thousands of microbial genomes shed light on interconnected biogeochemical processes in an aquifer system.</title>
        <authorList>
            <person name="Anantharaman K."/>
            <person name="Brown C.T."/>
            <person name="Hug L.A."/>
            <person name="Sharon I."/>
            <person name="Castelle C.J."/>
            <person name="Probst A.J."/>
            <person name="Thomas B.C."/>
            <person name="Singh A."/>
            <person name="Wilkins M.J."/>
            <person name="Karaoz U."/>
            <person name="Brodie E.L."/>
            <person name="Williams K.H."/>
            <person name="Hubbard S.S."/>
            <person name="Banfield J.F."/>
        </authorList>
    </citation>
    <scope>NUCLEOTIDE SEQUENCE [LARGE SCALE GENOMIC DNA]</scope>
</reference>
<organism evidence="1 2">
    <name type="scientific">Candidatus Woesebacteria bacterium RIFCSPHIGHO2_01_FULL_38_9b</name>
    <dbReference type="NCBI Taxonomy" id="1802493"/>
    <lineage>
        <taxon>Bacteria</taxon>
        <taxon>Candidatus Woeseibacteriota</taxon>
    </lineage>
</organism>
<gene>
    <name evidence="1" type="ORF">A2863_01575</name>
</gene>
<evidence type="ECO:0000313" key="2">
    <source>
        <dbReference type="Proteomes" id="UP000178750"/>
    </source>
</evidence>
<comment type="caution">
    <text evidence="1">The sequence shown here is derived from an EMBL/GenBank/DDBJ whole genome shotgun (WGS) entry which is preliminary data.</text>
</comment>
<sequence length="438" mass="49558">MSERESQLFDPLAAAKNIEAQLWKANIAYGPENDPRLWRISPRYFVIRQLAYEQLMRQAALLPKLISGINILTEPEVWNPTEGYYFRFDATLDTKGNIVPMEFQNEVPVEDATVHHNRAIFEDTIPMPRECFNPFVGSIDGITAVINHRGGNLGVAIVIPQSRSLYFRDYREGARLLSQRGINAWVSEGNFEINKDGLKEDGRQIDIVYRAFTRKDISEGGNVTGGSVIQEAYESGLVDMFPQFSAALEDKGAMAMLYMPEYQEQMLDILGEEDLGSMRGQYPFTWVCNAENNPIVNGQRVGWGSCIMGEEAWKDGYVLKLRRSFGSSGMYISREISLPKWREAVLQSLTTDDGNYIIQKYVEPQRFWTEILDENQLVKTDRDYGVRLSATCVVVNGQSQIVELDACLSTGFRIHGTRDSVLVPVVVRRSQNGTGNNF</sequence>
<proteinExistence type="predicted"/>
<dbReference type="EMBL" id="MGGF01000054">
    <property type="protein sequence ID" value="OGM20814.1"/>
    <property type="molecule type" value="Genomic_DNA"/>
</dbReference>
<accession>A0A1F7Y0I1</accession>
<dbReference type="Proteomes" id="UP000178750">
    <property type="component" value="Unassembled WGS sequence"/>
</dbReference>
<protein>
    <recommendedName>
        <fullName evidence="3">Glutathionylspermidine synthase pre-ATP-grasp-like domain-containing protein</fullName>
    </recommendedName>
</protein>
<evidence type="ECO:0000313" key="1">
    <source>
        <dbReference type="EMBL" id="OGM20814.1"/>
    </source>
</evidence>